<dbReference type="Pfam" id="PF13841">
    <property type="entry name" value="Defensin_beta_2"/>
    <property type="match status" value="1"/>
</dbReference>
<dbReference type="Gene3D" id="3.10.360.10">
    <property type="entry name" value="Antimicrobial Peptide, Beta-defensin 2, Chain A"/>
    <property type="match status" value="1"/>
</dbReference>
<dbReference type="PANTHER" id="PTHR15001">
    <property type="entry name" value="BETA-DEFENSIN 123-RELATED"/>
    <property type="match status" value="1"/>
</dbReference>
<evidence type="ECO:0000256" key="1">
    <source>
        <dbReference type="ARBA" id="ARBA00004613"/>
    </source>
</evidence>
<keyword evidence="3 9" id="KW-0964">Secreted</keyword>
<comment type="function">
    <text evidence="9">Has antibacterial activity.</text>
</comment>
<evidence type="ECO:0000256" key="4">
    <source>
        <dbReference type="ARBA" id="ARBA00022529"/>
    </source>
</evidence>
<evidence type="ECO:0000256" key="2">
    <source>
        <dbReference type="ARBA" id="ARBA00007371"/>
    </source>
</evidence>
<dbReference type="InterPro" id="IPR050544">
    <property type="entry name" value="Beta-defensin"/>
</dbReference>
<feature type="domain" description="Beta-defensin" evidence="10">
    <location>
        <begin position="69"/>
        <end position="98"/>
    </location>
</feature>
<dbReference type="GO" id="GO:0005576">
    <property type="term" value="C:extracellular region"/>
    <property type="evidence" value="ECO:0007669"/>
    <property type="project" value="UniProtKB-SubCell"/>
</dbReference>
<evidence type="ECO:0000256" key="6">
    <source>
        <dbReference type="ARBA" id="ARBA00022940"/>
    </source>
</evidence>
<dbReference type="Ensembl" id="ENSPLOT00000017312.1">
    <property type="protein sequence ID" value="ENSPLOP00000015629.1"/>
    <property type="gene ID" value="ENSPLOG00000011468.1"/>
</dbReference>
<proteinExistence type="inferred from homology"/>
<evidence type="ECO:0000313" key="12">
    <source>
        <dbReference type="Proteomes" id="UP000694399"/>
    </source>
</evidence>
<sequence>MWFILERERQRQRVGLELTNQRRDHDPSRSRTLNRLSHPYLPFFLNTAPLRTDVGFSPFLPFVSGSTEKCWNFRGSCREKCIKNEKVYVFCMSGKLCCVKPKFQPKSLQS</sequence>
<name>A0A8C8X8A0_PANLE</name>
<evidence type="ECO:0000256" key="3">
    <source>
        <dbReference type="ARBA" id="ARBA00022525"/>
    </source>
</evidence>
<dbReference type="AlphaFoldDB" id="A0A8C8X8A0"/>
<evidence type="ECO:0000256" key="8">
    <source>
        <dbReference type="ARBA" id="ARBA00023157"/>
    </source>
</evidence>
<keyword evidence="6 9" id="KW-0211">Defensin</keyword>
<keyword evidence="12" id="KW-1185">Reference proteome</keyword>
<dbReference type="GO" id="GO:0045087">
    <property type="term" value="P:innate immune response"/>
    <property type="evidence" value="ECO:0007669"/>
    <property type="project" value="InterPro"/>
</dbReference>
<organism evidence="11 12">
    <name type="scientific">Panthera leo</name>
    <name type="common">Lion</name>
    <dbReference type="NCBI Taxonomy" id="9689"/>
    <lineage>
        <taxon>Eukaryota</taxon>
        <taxon>Metazoa</taxon>
        <taxon>Chordata</taxon>
        <taxon>Craniata</taxon>
        <taxon>Vertebrata</taxon>
        <taxon>Euteleostomi</taxon>
        <taxon>Mammalia</taxon>
        <taxon>Eutheria</taxon>
        <taxon>Laurasiatheria</taxon>
        <taxon>Carnivora</taxon>
        <taxon>Feliformia</taxon>
        <taxon>Felidae</taxon>
        <taxon>Pantherinae</taxon>
        <taxon>Panthera</taxon>
    </lineage>
</organism>
<comment type="subcellular location">
    <subcellularLocation>
        <location evidence="1 9">Secreted</location>
    </subcellularLocation>
</comment>
<reference evidence="11" key="2">
    <citation type="submission" date="2025-08" db="UniProtKB">
        <authorList>
            <consortium name="Ensembl"/>
        </authorList>
    </citation>
    <scope>IDENTIFICATION</scope>
</reference>
<keyword evidence="4 9" id="KW-0929">Antimicrobial</keyword>
<dbReference type="InterPro" id="IPR025933">
    <property type="entry name" value="Beta_defensin_dom"/>
</dbReference>
<keyword evidence="5" id="KW-0732">Signal</keyword>
<reference evidence="11" key="1">
    <citation type="journal article" date="2019" name="bioRxiv">
        <title>Long live the king: chromosome-level assembly of the lion (Panthera leo) using linked-read, Hi-C, and long read data.</title>
        <authorList>
            <person name="Armstrong E.E."/>
            <person name="Taylor R.W."/>
            <person name="Miller D.E."/>
            <person name="Kaelin C."/>
            <person name="Barsh G."/>
            <person name="Hadly E.A."/>
            <person name="Petrov D."/>
        </authorList>
    </citation>
    <scope>NUCLEOTIDE SEQUENCE [LARGE SCALE GENOMIC DNA]</scope>
</reference>
<keyword evidence="7 9" id="KW-0044">Antibiotic</keyword>
<evidence type="ECO:0000256" key="9">
    <source>
        <dbReference type="RuleBase" id="RU231113"/>
    </source>
</evidence>
<dbReference type="GeneTree" id="ENSGT00940000163582"/>
<dbReference type="GO" id="GO:0042742">
    <property type="term" value="P:defense response to bacterium"/>
    <property type="evidence" value="ECO:0007669"/>
    <property type="project" value="UniProtKB-UniRule"/>
</dbReference>
<comment type="similarity">
    <text evidence="2 9">Belongs to the beta-defensin family.</text>
</comment>
<reference evidence="11" key="3">
    <citation type="submission" date="2025-09" db="UniProtKB">
        <authorList>
            <consortium name="Ensembl"/>
        </authorList>
    </citation>
    <scope>IDENTIFICATION</scope>
</reference>
<evidence type="ECO:0000313" key="11">
    <source>
        <dbReference type="Ensembl" id="ENSPLOP00000015629.1"/>
    </source>
</evidence>
<dbReference type="PANTHER" id="PTHR15001:SF5">
    <property type="entry name" value="BETA-DEFENSIN"/>
    <property type="match status" value="1"/>
</dbReference>
<evidence type="ECO:0000256" key="5">
    <source>
        <dbReference type="ARBA" id="ARBA00022729"/>
    </source>
</evidence>
<accession>A0A8C8X8A0</accession>
<protein>
    <recommendedName>
        <fullName evidence="9">Beta-defensin</fullName>
    </recommendedName>
</protein>
<dbReference type="Proteomes" id="UP000694399">
    <property type="component" value="Chromosome B1"/>
</dbReference>
<evidence type="ECO:0000259" key="10">
    <source>
        <dbReference type="Pfam" id="PF13841"/>
    </source>
</evidence>
<evidence type="ECO:0000256" key="7">
    <source>
        <dbReference type="ARBA" id="ARBA00023022"/>
    </source>
</evidence>
<keyword evidence="8" id="KW-1015">Disulfide bond</keyword>